<dbReference type="SUPFAM" id="SSF55120">
    <property type="entry name" value="Pseudouridine synthase"/>
    <property type="match status" value="1"/>
</dbReference>
<dbReference type="Gene3D" id="3.30.2350.10">
    <property type="entry name" value="Pseudouridine synthase"/>
    <property type="match status" value="1"/>
</dbReference>
<comment type="caution">
    <text evidence="7">The sequence shown here is derived from an EMBL/GenBank/DDBJ whole genome shotgun (WGS) entry which is preliminary data.</text>
</comment>
<accession>A0ABV6ZZA7</accession>
<comment type="function">
    <text evidence="5">Responsible for synthesis of pseudouridine from uracil.</text>
</comment>
<comment type="catalytic activity">
    <reaction evidence="3">
        <text>uridine(1911/1915/1917) in 23S rRNA = pseudouridine(1911/1915/1917) in 23S rRNA</text>
        <dbReference type="Rhea" id="RHEA:42524"/>
        <dbReference type="Rhea" id="RHEA-COMP:10097"/>
        <dbReference type="Rhea" id="RHEA-COMP:10098"/>
        <dbReference type="ChEBI" id="CHEBI:65314"/>
        <dbReference type="ChEBI" id="CHEBI:65315"/>
        <dbReference type="EC" id="5.4.99.23"/>
    </reaction>
</comment>
<dbReference type="SMART" id="SM00363">
    <property type="entry name" value="S4"/>
    <property type="match status" value="1"/>
</dbReference>
<evidence type="ECO:0000259" key="6">
    <source>
        <dbReference type="SMART" id="SM00363"/>
    </source>
</evidence>
<comment type="catalytic activity">
    <reaction evidence="5">
        <text>a uridine in RNA = a pseudouridine in RNA</text>
        <dbReference type="Rhea" id="RHEA:48348"/>
        <dbReference type="Rhea" id="RHEA-COMP:12068"/>
        <dbReference type="Rhea" id="RHEA-COMP:12069"/>
        <dbReference type="ChEBI" id="CHEBI:65314"/>
        <dbReference type="ChEBI" id="CHEBI:65315"/>
    </reaction>
</comment>
<protein>
    <recommendedName>
        <fullName evidence="5">Pseudouridine synthase</fullName>
        <ecNumber evidence="5">5.4.99.-</ecNumber>
    </recommendedName>
</protein>
<sequence length="334" mass="36072">MSDETVHDFTATGEDAGARLDRFLADKAADLSRSRIKALIEAGQLTANGTVLTDPSAKVAEGVTYALTVPPPEAATPEPEDIPLDILFEDDHLIVVNKPAGMTVHPAAGNWTGTLVHALLHHCKGSLSGIGGVERPGIVHRIDKDTSGILVVAKTDKAHQGLSKLFAKHDIERVYIAYVRGAPSPRAGTVDAPLARSNADRKKMAVIKAREGGPGKDAVTHYRTLAMYGRDPKKPIGHPIAAKVECTLETGRTHQIRAHMAHIGCPLLGDPMYGRGRAQALLNLDDGRDFRDFRRQALHAAVLGFVHPITKEELRFEADIPADMTRLEGFLETL</sequence>
<evidence type="ECO:0000256" key="2">
    <source>
        <dbReference type="ARBA" id="ARBA00023235"/>
    </source>
</evidence>
<dbReference type="SUPFAM" id="SSF55174">
    <property type="entry name" value="Alpha-L RNA-binding motif"/>
    <property type="match status" value="1"/>
</dbReference>
<dbReference type="PROSITE" id="PS01129">
    <property type="entry name" value="PSI_RLU"/>
    <property type="match status" value="1"/>
</dbReference>
<dbReference type="InterPro" id="IPR006145">
    <property type="entry name" value="PsdUridine_synth_RsuA/RluA"/>
</dbReference>
<dbReference type="RefSeq" id="WP_343164655.1">
    <property type="nucleotide sequence ID" value="NZ_JBHRSV010000020.1"/>
</dbReference>
<dbReference type="InterPro" id="IPR050188">
    <property type="entry name" value="RluA_PseudoU_synthase"/>
</dbReference>
<evidence type="ECO:0000256" key="1">
    <source>
        <dbReference type="ARBA" id="ARBA00010876"/>
    </source>
</evidence>
<dbReference type="InterPro" id="IPR002942">
    <property type="entry name" value="S4_RNA-bd"/>
</dbReference>
<dbReference type="InterPro" id="IPR006225">
    <property type="entry name" value="PsdUridine_synth_RluC/D"/>
</dbReference>
<organism evidence="7 8">
    <name type="scientific">Hyphobacterium vulgare</name>
    <dbReference type="NCBI Taxonomy" id="1736751"/>
    <lineage>
        <taxon>Bacteria</taxon>
        <taxon>Pseudomonadati</taxon>
        <taxon>Pseudomonadota</taxon>
        <taxon>Alphaproteobacteria</taxon>
        <taxon>Maricaulales</taxon>
        <taxon>Maricaulaceae</taxon>
        <taxon>Hyphobacterium</taxon>
    </lineage>
</organism>
<keyword evidence="2 5" id="KW-0413">Isomerase</keyword>
<gene>
    <name evidence="7" type="ORF">ACFOOR_11400</name>
</gene>
<reference evidence="8" key="1">
    <citation type="journal article" date="2019" name="Int. J. Syst. Evol. Microbiol.">
        <title>The Global Catalogue of Microorganisms (GCM) 10K type strain sequencing project: providing services to taxonomists for standard genome sequencing and annotation.</title>
        <authorList>
            <consortium name="The Broad Institute Genomics Platform"/>
            <consortium name="The Broad Institute Genome Sequencing Center for Infectious Disease"/>
            <person name="Wu L."/>
            <person name="Ma J."/>
        </authorList>
    </citation>
    <scope>NUCLEOTIDE SEQUENCE [LARGE SCALE GENOMIC DNA]</scope>
    <source>
        <strain evidence="8">KCTC 52487</strain>
    </source>
</reference>
<comment type="similarity">
    <text evidence="1 5">Belongs to the pseudouridine synthase RluA family.</text>
</comment>
<proteinExistence type="inferred from homology"/>
<dbReference type="PANTHER" id="PTHR21600:SF44">
    <property type="entry name" value="RIBOSOMAL LARGE SUBUNIT PSEUDOURIDINE SYNTHASE D"/>
    <property type="match status" value="1"/>
</dbReference>
<dbReference type="InterPro" id="IPR036986">
    <property type="entry name" value="S4_RNA-bd_sf"/>
</dbReference>
<keyword evidence="8" id="KW-1185">Reference proteome</keyword>
<dbReference type="Pfam" id="PF00849">
    <property type="entry name" value="PseudoU_synth_2"/>
    <property type="match status" value="1"/>
</dbReference>
<name>A0ABV6ZZA7_9PROT</name>
<dbReference type="InterPro" id="IPR020103">
    <property type="entry name" value="PsdUridine_synth_cat_dom_sf"/>
</dbReference>
<dbReference type="PANTHER" id="PTHR21600">
    <property type="entry name" value="MITOCHONDRIAL RNA PSEUDOURIDINE SYNTHASE"/>
    <property type="match status" value="1"/>
</dbReference>
<evidence type="ECO:0000313" key="7">
    <source>
        <dbReference type="EMBL" id="MFC2926713.1"/>
    </source>
</evidence>
<dbReference type="Pfam" id="PF01479">
    <property type="entry name" value="S4"/>
    <property type="match status" value="1"/>
</dbReference>
<feature type="domain" description="RNA-binding S4" evidence="6">
    <location>
        <begin position="18"/>
        <end position="83"/>
    </location>
</feature>
<dbReference type="EMBL" id="JBHRSV010000020">
    <property type="protein sequence ID" value="MFC2926713.1"/>
    <property type="molecule type" value="Genomic_DNA"/>
</dbReference>
<evidence type="ECO:0000256" key="4">
    <source>
        <dbReference type="PROSITE-ProRule" id="PRU00182"/>
    </source>
</evidence>
<keyword evidence="4" id="KW-0694">RNA-binding</keyword>
<dbReference type="CDD" id="cd00165">
    <property type="entry name" value="S4"/>
    <property type="match status" value="1"/>
</dbReference>
<dbReference type="PROSITE" id="PS50889">
    <property type="entry name" value="S4"/>
    <property type="match status" value="1"/>
</dbReference>
<evidence type="ECO:0000313" key="8">
    <source>
        <dbReference type="Proteomes" id="UP001595379"/>
    </source>
</evidence>
<evidence type="ECO:0000256" key="5">
    <source>
        <dbReference type="RuleBase" id="RU362028"/>
    </source>
</evidence>
<dbReference type="Gene3D" id="3.10.290.10">
    <property type="entry name" value="RNA-binding S4 domain"/>
    <property type="match status" value="1"/>
</dbReference>
<dbReference type="EC" id="5.4.99.-" evidence="5"/>
<dbReference type="Proteomes" id="UP001595379">
    <property type="component" value="Unassembled WGS sequence"/>
</dbReference>
<evidence type="ECO:0000256" key="3">
    <source>
        <dbReference type="ARBA" id="ARBA00036882"/>
    </source>
</evidence>
<dbReference type="CDD" id="cd02869">
    <property type="entry name" value="PseudoU_synth_RluA_like"/>
    <property type="match status" value="1"/>
</dbReference>
<dbReference type="NCBIfam" id="TIGR00005">
    <property type="entry name" value="rluA_subfam"/>
    <property type="match status" value="1"/>
</dbReference>
<dbReference type="InterPro" id="IPR006224">
    <property type="entry name" value="PsdUridine_synth_RluA-like_CS"/>
</dbReference>